<keyword evidence="2 3" id="KW-0238">DNA-binding</keyword>
<dbReference type="InterPro" id="IPR011990">
    <property type="entry name" value="TPR-like_helical_dom_sf"/>
</dbReference>
<dbReference type="SUPFAM" id="SSF52540">
    <property type="entry name" value="P-loop containing nucleoside triphosphate hydrolases"/>
    <property type="match status" value="1"/>
</dbReference>
<dbReference type="RefSeq" id="WP_163816607.1">
    <property type="nucleotide sequence ID" value="NZ_JAAGOB010000002.1"/>
</dbReference>
<evidence type="ECO:0000256" key="3">
    <source>
        <dbReference type="PROSITE-ProRule" id="PRU01091"/>
    </source>
</evidence>
<proteinExistence type="inferred from homology"/>
<gene>
    <name evidence="5" type="ORF">G1H11_04985</name>
</gene>
<comment type="caution">
    <text evidence="5">The sequence shown here is derived from an EMBL/GenBank/DDBJ whole genome shotgun (WGS) entry which is preliminary data.</text>
</comment>
<evidence type="ECO:0000256" key="1">
    <source>
        <dbReference type="ARBA" id="ARBA00005820"/>
    </source>
</evidence>
<evidence type="ECO:0000313" key="5">
    <source>
        <dbReference type="EMBL" id="NED94660.1"/>
    </source>
</evidence>
<dbReference type="Pfam" id="PF03704">
    <property type="entry name" value="BTAD"/>
    <property type="match status" value="1"/>
</dbReference>
<sequence length="600" mass="65195">MDFGVLGSLVIRREGHEVTLGSPAQRRILAALLVHSGAVVSNDRLIAAVWDENPPDTAVRSLFVYISRLRGLLHSQGDEVLITRPPGYVLEIGAEHTDAGRFERLLGEARSLTTDVPETALILLDEALALWRGGAYAEFADAEFAKHEAMRLEELRLAAIEAKQDAGLVLGHHADLVGVIEAHASRHPLRERPRSQLMLALYRCQRHAEALAVFREFRRELDDELGIEPSSRLRLLESAILRQDPELDWTAPPSRIGSNVDADAAPPRSHGVLPSHALHLIGRDQDVGATAEALYEYRAVTLTGVGGVGKTQLALRVANSVARQYADGVRWCDLAPITDGAAVADALAAAVGARRQPGWTVEQSVVAVLAPRHLLLAVDNCEHVLEAVAPLLEAVIRECPRVTLLCTSRVGLGVTGERLRPIAPLPVPRPDAGAAAAGSPAVRLFIDRAQAVRPDFTLTGENLTHIAELCRQLDGLPLGIELAAARTRSLNPVDLAARSADRFGLLTTARTSVAPRHRTLRAVVDWSYALLALPSSAYSLGCPSSPEASHWTQLNTSAKSLRCSTCWQRWWRTHWCRLGSQGAQSDTRCWKRCARTAVNS</sequence>
<accession>A0A6N9YIC0</accession>
<dbReference type="GO" id="GO:0003677">
    <property type="term" value="F:DNA binding"/>
    <property type="evidence" value="ECO:0007669"/>
    <property type="project" value="UniProtKB-UniRule"/>
</dbReference>
<name>A0A6N9YIC0_9ACTN</name>
<dbReference type="InterPro" id="IPR001867">
    <property type="entry name" value="OmpR/PhoB-type_DNA-bd"/>
</dbReference>
<dbReference type="InterPro" id="IPR027417">
    <property type="entry name" value="P-loop_NTPase"/>
</dbReference>
<dbReference type="Gene3D" id="3.40.50.300">
    <property type="entry name" value="P-loop containing nucleotide triphosphate hydrolases"/>
    <property type="match status" value="1"/>
</dbReference>
<dbReference type="CDD" id="cd15831">
    <property type="entry name" value="BTAD"/>
    <property type="match status" value="1"/>
</dbReference>
<dbReference type="SUPFAM" id="SSF46894">
    <property type="entry name" value="C-terminal effector domain of the bipartite response regulators"/>
    <property type="match status" value="1"/>
</dbReference>
<evidence type="ECO:0000256" key="2">
    <source>
        <dbReference type="ARBA" id="ARBA00023125"/>
    </source>
</evidence>
<dbReference type="Gene3D" id="1.10.10.10">
    <property type="entry name" value="Winged helix-like DNA-binding domain superfamily/Winged helix DNA-binding domain"/>
    <property type="match status" value="1"/>
</dbReference>
<feature type="domain" description="OmpR/PhoB-type" evidence="4">
    <location>
        <begin position="1"/>
        <end position="92"/>
    </location>
</feature>
<evidence type="ECO:0000313" key="6">
    <source>
        <dbReference type="Proteomes" id="UP000469185"/>
    </source>
</evidence>
<dbReference type="PROSITE" id="PS51755">
    <property type="entry name" value="OMPR_PHOB"/>
    <property type="match status" value="1"/>
</dbReference>
<dbReference type="AlphaFoldDB" id="A0A6N9YIC0"/>
<feature type="DNA-binding region" description="OmpR/PhoB-type" evidence="3">
    <location>
        <begin position="1"/>
        <end position="92"/>
    </location>
</feature>
<dbReference type="SUPFAM" id="SSF48452">
    <property type="entry name" value="TPR-like"/>
    <property type="match status" value="1"/>
</dbReference>
<dbReference type="SMART" id="SM01043">
    <property type="entry name" value="BTAD"/>
    <property type="match status" value="1"/>
</dbReference>
<evidence type="ECO:0000259" key="4">
    <source>
        <dbReference type="PROSITE" id="PS51755"/>
    </source>
</evidence>
<dbReference type="InterPro" id="IPR016032">
    <property type="entry name" value="Sig_transdc_resp-reg_C-effctor"/>
</dbReference>
<keyword evidence="6" id="KW-1185">Reference proteome</keyword>
<organism evidence="5 6">
    <name type="scientific">Phytoactinopolyspora alkaliphila</name>
    <dbReference type="NCBI Taxonomy" id="1783498"/>
    <lineage>
        <taxon>Bacteria</taxon>
        <taxon>Bacillati</taxon>
        <taxon>Actinomycetota</taxon>
        <taxon>Actinomycetes</taxon>
        <taxon>Jiangellales</taxon>
        <taxon>Jiangellaceae</taxon>
        <taxon>Phytoactinopolyspora</taxon>
    </lineage>
</organism>
<dbReference type="InterPro" id="IPR036388">
    <property type="entry name" value="WH-like_DNA-bd_sf"/>
</dbReference>
<dbReference type="Gene3D" id="1.25.40.10">
    <property type="entry name" value="Tetratricopeptide repeat domain"/>
    <property type="match status" value="1"/>
</dbReference>
<dbReference type="PANTHER" id="PTHR47691:SF3">
    <property type="entry name" value="HTH-TYPE TRANSCRIPTIONAL REGULATOR RV0890C-RELATED"/>
    <property type="match status" value="1"/>
</dbReference>
<dbReference type="Pfam" id="PF00486">
    <property type="entry name" value="Trans_reg_C"/>
    <property type="match status" value="1"/>
</dbReference>
<protein>
    <submittedName>
        <fullName evidence="5">AfsR/SARP family transcriptional regulator</fullName>
    </submittedName>
</protein>
<dbReference type="GO" id="GO:0006355">
    <property type="term" value="P:regulation of DNA-templated transcription"/>
    <property type="evidence" value="ECO:0007669"/>
    <property type="project" value="InterPro"/>
</dbReference>
<dbReference type="PANTHER" id="PTHR47691">
    <property type="entry name" value="REGULATOR-RELATED"/>
    <property type="match status" value="1"/>
</dbReference>
<comment type="similarity">
    <text evidence="1">Belongs to the AfsR/DnrI/RedD regulatory family.</text>
</comment>
<dbReference type="EMBL" id="JAAGOB010000002">
    <property type="protein sequence ID" value="NED94660.1"/>
    <property type="molecule type" value="Genomic_DNA"/>
</dbReference>
<dbReference type="SMART" id="SM00862">
    <property type="entry name" value="Trans_reg_C"/>
    <property type="match status" value="1"/>
</dbReference>
<dbReference type="Proteomes" id="UP000469185">
    <property type="component" value="Unassembled WGS sequence"/>
</dbReference>
<dbReference type="CDD" id="cd00383">
    <property type="entry name" value="trans_reg_C"/>
    <property type="match status" value="1"/>
</dbReference>
<reference evidence="5 6" key="1">
    <citation type="submission" date="2020-02" db="EMBL/GenBank/DDBJ databases">
        <authorList>
            <person name="Li X.-J."/>
            <person name="Feng X.-M."/>
        </authorList>
    </citation>
    <scope>NUCLEOTIDE SEQUENCE [LARGE SCALE GENOMIC DNA]</scope>
    <source>
        <strain evidence="5 6">CGMCC 4.7225</strain>
    </source>
</reference>
<dbReference type="InterPro" id="IPR005158">
    <property type="entry name" value="BTAD"/>
</dbReference>
<dbReference type="GO" id="GO:0000160">
    <property type="term" value="P:phosphorelay signal transduction system"/>
    <property type="evidence" value="ECO:0007669"/>
    <property type="project" value="InterPro"/>
</dbReference>